<dbReference type="EMBL" id="AP018664">
    <property type="protein sequence ID" value="BBD99963.1"/>
    <property type="molecule type" value="Genomic_DNA"/>
</dbReference>
<protein>
    <submittedName>
        <fullName evidence="2">Cytochrome C</fullName>
    </submittedName>
</protein>
<reference evidence="2 3" key="1">
    <citation type="submission" date="2018-05" db="EMBL/GenBank/DDBJ databases">
        <title>Complete Genome Sequence of the Nonylphenol-Degrading Bacterium Sphingobium amiense DSM 16289T.</title>
        <authorList>
            <person name="Ootsuka M."/>
            <person name="Nishizawa T."/>
            <person name="Ohta H."/>
        </authorList>
    </citation>
    <scope>NUCLEOTIDE SEQUENCE [LARGE SCALE GENOMIC DNA]</scope>
    <source>
        <strain evidence="2 3">DSM 16289</strain>
    </source>
</reference>
<dbReference type="GO" id="GO:0020037">
    <property type="term" value="F:heme binding"/>
    <property type="evidence" value="ECO:0007669"/>
    <property type="project" value="InterPro"/>
</dbReference>
<evidence type="ECO:0000313" key="3">
    <source>
        <dbReference type="Proteomes" id="UP000279959"/>
    </source>
</evidence>
<dbReference type="InterPro" id="IPR036909">
    <property type="entry name" value="Cyt_c-like_dom_sf"/>
</dbReference>
<gene>
    <name evidence="2" type="ORF">SAMIE_1034640</name>
</gene>
<evidence type="ECO:0000313" key="2">
    <source>
        <dbReference type="EMBL" id="BBD99963.1"/>
    </source>
</evidence>
<dbReference type="Gene3D" id="1.10.760.10">
    <property type="entry name" value="Cytochrome c-like domain"/>
    <property type="match status" value="1"/>
</dbReference>
<dbReference type="AlphaFoldDB" id="A0A494W5W3"/>
<accession>A0A494W5W3</accession>
<proteinExistence type="predicted"/>
<feature type="signal peptide" evidence="1">
    <location>
        <begin position="1"/>
        <end position="17"/>
    </location>
</feature>
<evidence type="ECO:0000256" key="1">
    <source>
        <dbReference type="SAM" id="SignalP"/>
    </source>
</evidence>
<sequence>MRSGPTFLMILTGIASATATSGMNYPIPADDAVELLPGRDRDLTAGTCAACHSLDYITTQPRGKGAQFWKDGVAKMVKVYGAPIEPADADRIADYLGATYGAPPP</sequence>
<name>A0A494W5W3_9SPHN</name>
<dbReference type="KEGG" id="sami:SAMIE_1034640"/>
<feature type="chain" id="PRO_5019770725" evidence="1">
    <location>
        <begin position="18"/>
        <end position="105"/>
    </location>
</feature>
<keyword evidence="3" id="KW-1185">Reference proteome</keyword>
<dbReference type="Proteomes" id="UP000279959">
    <property type="component" value="Chromosome"/>
</dbReference>
<keyword evidence="1" id="KW-0732">Signal</keyword>
<organism evidence="2 3">
    <name type="scientific">Sphingobium amiense</name>
    <dbReference type="NCBI Taxonomy" id="135719"/>
    <lineage>
        <taxon>Bacteria</taxon>
        <taxon>Pseudomonadati</taxon>
        <taxon>Pseudomonadota</taxon>
        <taxon>Alphaproteobacteria</taxon>
        <taxon>Sphingomonadales</taxon>
        <taxon>Sphingomonadaceae</taxon>
        <taxon>Sphingobium</taxon>
    </lineage>
</organism>
<dbReference type="GO" id="GO:0009055">
    <property type="term" value="F:electron transfer activity"/>
    <property type="evidence" value="ECO:0007669"/>
    <property type="project" value="InterPro"/>
</dbReference>
<dbReference type="RefSeq" id="WP_232037312.1">
    <property type="nucleotide sequence ID" value="NZ_AP018664.1"/>
</dbReference>
<dbReference type="SUPFAM" id="SSF46626">
    <property type="entry name" value="Cytochrome c"/>
    <property type="match status" value="1"/>
</dbReference>